<proteinExistence type="predicted"/>
<keyword evidence="1" id="KW-0812">Transmembrane</keyword>
<reference evidence="3 4" key="1">
    <citation type="journal article" date="2016" name="Int. J. Syst. Evol. Microbiol.">
        <title>Chitinibacter fontanus sp. nov., isolated from a spring.</title>
        <authorList>
            <person name="Sheu S.Y."/>
            <person name="Li Y.S."/>
            <person name="Young C.C."/>
            <person name="Chen W.M."/>
        </authorList>
    </citation>
    <scope>NUCLEOTIDE SEQUENCE [LARGE SCALE GENOMIC DNA]</scope>
    <source>
        <strain evidence="3 4">STM-7</strain>
    </source>
</reference>
<dbReference type="PROSITE" id="PS50125">
    <property type="entry name" value="GUANYLATE_CYCLASE_2"/>
    <property type="match status" value="1"/>
</dbReference>
<feature type="domain" description="Guanylate cyclase" evidence="2">
    <location>
        <begin position="423"/>
        <end position="554"/>
    </location>
</feature>
<dbReference type="CDD" id="cd07302">
    <property type="entry name" value="CHD"/>
    <property type="match status" value="1"/>
</dbReference>
<dbReference type="EMBL" id="CP058952">
    <property type="protein sequence ID" value="QLI82853.1"/>
    <property type="molecule type" value="Genomic_DNA"/>
</dbReference>
<dbReference type="InterPro" id="IPR007890">
    <property type="entry name" value="CHASE2"/>
</dbReference>
<evidence type="ECO:0000259" key="2">
    <source>
        <dbReference type="PROSITE" id="PS50125"/>
    </source>
</evidence>
<name>A0A7D5VCK2_9NEIS</name>
<dbReference type="InterPro" id="IPR050697">
    <property type="entry name" value="Adenylyl/Guanylyl_Cyclase_3/4"/>
</dbReference>
<dbReference type="Gene3D" id="3.30.70.1230">
    <property type="entry name" value="Nucleotide cyclase"/>
    <property type="match status" value="1"/>
</dbReference>
<feature type="transmembrane region" description="Helical" evidence="1">
    <location>
        <begin position="307"/>
        <end position="324"/>
    </location>
</feature>
<keyword evidence="1" id="KW-0472">Membrane</keyword>
<dbReference type="Proteomes" id="UP000510822">
    <property type="component" value="Chromosome"/>
</dbReference>
<protein>
    <submittedName>
        <fullName evidence="3">Adenylate/guanylate cyclase domain-containing protein</fullName>
    </submittedName>
</protein>
<dbReference type="PANTHER" id="PTHR43081">
    <property type="entry name" value="ADENYLATE CYCLASE, TERMINAL-DIFFERENTIATION SPECIFIC-RELATED"/>
    <property type="match status" value="1"/>
</dbReference>
<accession>A0A7D5VCK2</accession>
<dbReference type="RefSeq" id="WP_180306927.1">
    <property type="nucleotide sequence ID" value="NZ_CP058952.1"/>
</dbReference>
<feature type="transmembrane region" description="Helical" evidence="1">
    <location>
        <begin position="331"/>
        <end position="350"/>
    </location>
</feature>
<dbReference type="InterPro" id="IPR001054">
    <property type="entry name" value="A/G_cyclase"/>
</dbReference>
<gene>
    <name evidence="3" type="ORF">HZU75_15730</name>
</gene>
<dbReference type="PANTHER" id="PTHR43081:SF1">
    <property type="entry name" value="ADENYLATE CYCLASE, TERMINAL-DIFFERENTIATION SPECIFIC"/>
    <property type="match status" value="1"/>
</dbReference>
<keyword evidence="4" id="KW-1185">Reference proteome</keyword>
<dbReference type="SMART" id="SM01080">
    <property type="entry name" value="CHASE2"/>
    <property type="match status" value="1"/>
</dbReference>
<dbReference type="Pfam" id="PF00211">
    <property type="entry name" value="Guanylate_cyc"/>
    <property type="match status" value="1"/>
</dbReference>
<dbReference type="GO" id="GO:0035556">
    <property type="term" value="P:intracellular signal transduction"/>
    <property type="evidence" value="ECO:0007669"/>
    <property type="project" value="InterPro"/>
</dbReference>
<dbReference type="Pfam" id="PF05226">
    <property type="entry name" value="CHASE2"/>
    <property type="match status" value="1"/>
</dbReference>
<dbReference type="SUPFAM" id="SSF55073">
    <property type="entry name" value="Nucleotide cyclase"/>
    <property type="match status" value="1"/>
</dbReference>
<dbReference type="AlphaFoldDB" id="A0A7D5VCK2"/>
<evidence type="ECO:0000256" key="1">
    <source>
        <dbReference type="SAM" id="Phobius"/>
    </source>
</evidence>
<dbReference type="PROSITE" id="PS51257">
    <property type="entry name" value="PROKAR_LIPOPROTEIN"/>
    <property type="match status" value="1"/>
</dbReference>
<dbReference type="KEGG" id="cfon:HZU75_15730"/>
<organism evidence="3 4">
    <name type="scientific">Chitinibacter fontanus</name>
    <dbReference type="NCBI Taxonomy" id="1737446"/>
    <lineage>
        <taxon>Bacteria</taxon>
        <taxon>Pseudomonadati</taxon>
        <taxon>Pseudomonadota</taxon>
        <taxon>Betaproteobacteria</taxon>
        <taxon>Neisseriales</taxon>
        <taxon>Chitinibacteraceae</taxon>
        <taxon>Chitinibacter</taxon>
    </lineage>
</organism>
<sequence>MRQKLSFASLLAIVACLVALDYGWLNFTQTIDLRVGDLLLEQHAKTRKANPDIVIVDIDQKSLEDMNEVASKWPWPRSIHAELIEHIAAQNPSAIVFDVMFNEPDTFGTESDALFKQVVAQHSNIYFAHTLLQDGNSSALSALPASVGLIKTPNAKPTARAIMMLPSVLERDSWRGGLINFQQDHDGIGRNYLLHENIDGWLIPSLPWRLARDLKWQPIEQAQIRLNWQQQRTHISYSAVYLDANTEHPSRAQNEFTNKIVIIGTAAPGLQDLRPTPISQSYPGVEILATAIDNLKYQDWLRDTPRTPFAIAALLLASLLAWGFQKGRNTLHLATLLLIASALFVSAVWLGLKQYWYLPLAAPIAWAWLYFWLAALLSYLAEKASREHAIAMFSRFLDARVVGELISSGKIDLSKKAESRELTVLFSDIRGFTTLSESHPPEYIVELLNRYFSMQVAIIFKHGGTLDKFIGDAIMAFWGAPAHDEQHANRAVAAALEMSAAVQRFRQELQGLNAEFDVGIGIHTGPAVVGFIGSDSRLDYTVIGDTVNLASRIEGLTKGVARVLVSEACMQACQQHNTVYEFIARGTHQVKGREQSVQLFEPQVKS</sequence>
<keyword evidence="1" id="KW-1133">Transmembrane helix</keyword>
<dbReference type="GO" id="GO:0006171">
    <property type="term" value="P:cAMP biosynthetic process"/>
    <property type="evidence" value="ECO:0007669"/>
    <property type="project" value="TreeGrafter"/>
</dbReference>
<dbReference type="SMART" id="SM00044">
    <property type="entry name" value="CYCc"/>
    <property type="match status" value="1"/>
</dbReference>
<feature type="transmembrane region" description="Helical" evidence="1">
    <location>
        <begin position="356"/>
        <end position="380"/>
    </location>
</feature>
<evidence type="ECO:0000313" key="4">
    <source>
        <dbReference type="Proteomes" id="UP000510822"/>
    </source>
</evidence>
<evidence type="ECO:0000313" key="3">
    <source>
        <dbReference type="EMBL" id="QLI82853.1"/>
    </source>
</evidence>
<dbReference type="InterPro" id="IPR029787">
    <property type="entry name" value="Nucleotide_cyclase"/>
</dbReference>
<dbReference type="GO" id="GO:0004016">
    <property type="term" value="F:adenylate cyclase activity"/>
    <property type="evidence" value="ECO:0007669"/>
    <property type="project" value="UniProtKB-ARBA"/>
</dbReference>